<keyword evidence="5" id="KW-0325">Glycoprotein</keyword>
<proteinExistence type="predicted"/>
<dbReference type="InterPro" id="IPR024731">
    <property type="entry name" value="NELL2-like_EGF"/>
</dbReference>
<dbReference type="EMBL" id="JQDR03005977">
    <property type="protein sequence ID" value="KAA0200905.1"/>
    <property type="molecule type" value="Genomic_DNA"/>
</dbReference>
<dbReference type="InterPro" id="IPR000152">
    <property type="entry name" value="EGF-type_Asp/Asn_hydroxyl_site"/>
</dbReference>
<reference evidence="8" key="2">
    <citation type="journal article" date="2018" name="Environ. Sci. Technol.">
        <title>The Toxicogenome of Hyalella azteca: A Model for Sediment Ecotoxicology and Evolutionary Toxicology.</title>
        <authorList>
            <person name="Poynton H.C."/>
            <person name="Hasenbein S."/>
            <person name="Benoit J.B."/>
            <person name="Sepulveda M.S."/>
            <person name="Poelchau M.F."/>
            <person name="Hughes D.S.T."/>
            <person name="Murali S.C."/>
            <person name="Chen S."/>
            <person name="Glastad K.M."/>
            <person name="Goodisman M.A.D."/>
            <person name="Werren J.H."/>
            <person name="Vineis J.H."/>
            <person name="Bowen J.L."/>
            <person name="Friedrich M."/>
            <person name="Jones J."/>
            <person name="Robertson H.M."/>
            <person name="Feyereisen R."/>
            <person name="Mechler-Hickson A."/>
            <person name="Mathers N."/>
            <person name="Lee C.E."/>
            <person name="Colbourne J.K."/>
            <person name="Biales A."/>
            <person name="Johnston J.S."/>
            <person name="Wellborn G.A."/>
            <person name="Rosendale A.J."/>
            <person name="Cridge A.G."/>
            <person name="Munoz-Torres M.C."/>
            <person name="Bain P.A."/>
            <person name="Manny A.R."/>
            <person name="Major K.M."/>
            <person name="Lambert F.N."/>
            <person name="Vulpe C.D."/>
            <person name="Tuck P."/>
            <person name="Blalock B.J."/>
            <person name="Lin Y.Y."/>
            <person name="Smith M.E."/>
            <person name="Ochoa-Acuna H."/>
            <person name="Chen M.M."/>
            <person name="Childers C.P."/>
            <person name="Qu J."/>
            <person name="Dugan S."/>
            <person name="Lee S.L."/>
            <person name="Chao H."/>
            <person name="Dinh H."/>
            <person name="Han Y."/>
            <person name="Doddapaneni H."/>
            <person name="Worley K.C."/>
            <person name="Muzny D.M."/>
            <person name="Gibbs R.A."/>
            <person name="Richards S."/>
        </authorList>
    </citation>
    <scope>NUCLEOTIDE SEQUENCE</scope>
    <source>
        <strain evidence="8">HAZT.00-mixed</strain>
        <tissue evidence="8">Whole organism</tissue>
    </source>
</reference>
<evidence type="ECO:0000256" key="5">
    <source>
        <dbReference type="ARBA" id="ARBA00023180"/>
    </source>
</evidence>
<evidence type="ECO:0000256" key="4">
    <source>
        <dbReference type="ARBA" id="ARBA00023157"/>
    </source>
</evidence>
<evidence type="ECO:0000256" key="2">
    <source>
        <dbReference type="ARBA" id="ARBA00022729"/>
    </source>
</evidence>
<dbReference type="Proteomes" id="UP000711488">
    <property type="component" value="Unassembled WGS sequence"/>
</dbReference>
<dbReference type="SUPFAM" id="SSF57196">
    <property type="entry name" value="EGF/Laminin"/>
    <property type="match status" value="1"/>
</dbReference>
<keyword evidence="1 6" id="KW-0245">EGF-like domain</keyword>
<dbReference type="FunFam" id="2.10.25.10:FF:000038">
    <property type="entry name" value="Fibrillin 2"/>
    <property type="match status" value="1"/>
</dbReference>
<dbReference type="PANTHER" id="PTHR24042:SF5">
    <property type="entry name" value="EGF-LIKE CALCIUM-BINDING DOMAIN-CONTAINING PROTEIN"/>
    <property type="match status" value="1"/>
</dbReference>
<dbReference type="Pfam" id="PF12947">
    <property type="entry name" value="EGF_3"/>
    <property type="match status" value="1"/>
</dbReference>
<keyword evidence="4" id="KW-1015">Disulfide bond</keyword>
<evidence type="ECO:0000256" key="1">
    <source>
        <dbReference type="ARBA" id="ARBA00022536"/>
    </source>
</evidence>
<accession>A0A6A0H604</accession>
<evidence type="ECO:0000256" key="3">
    <source>
        <dbReference type="ARBA" id="ARBA00022737"/>
    </source>
</evidence>
<evidence type="ECO:0000256" key="6">
    <source>
        <dbReference type="PROSITE-ProRule" id="PRU00076"/>
    </source>
</evidence>
<dbReference type="PROSITE" id="PS00010">
    <property type="entry name" value="ASX_HYDROXYL"/>
    <property type="match status" value="1"/>
</dbReference>
<name>A0A6A0H604_HYAAZ</name>
<feature type="domain" description="EGF-like" evidence="7">
    <location>
        <begin position="51"/>
        <end position="90"/>
    </location>
</feature>
<dbReference type="PANTHER" id="PTHR24042">
    <property type="entry name" value="NEL HOMOLOG"/>
    <property type="match status" value="1"/>
</dbReference>
<dbReference type="GO" id="GO:0005509">
    <property type="term" value="F:calcium ion binding"/>
    <property type="evidence" value="ECO:0007669"/>
    <property type="project" value="InterPro"/>
</dbReference>
<keyword evidence="3" id="KW-0677">Repeat</keyword>
<dbReference type="Gene3D" id="6.20.200.20">
    <property type="match status" value="1"/>
</dbReference>
<dbReference type="PROSITE" id="PS50026">
    <property type="entry name" value="EGF_3"/>
    <property type="match status" value="1"/>
</dbReference>
<dbReference type="InterPro" id="IPR000742">
    <property type="entry name" value="EGF"/>
</dbReference>
<dbReference type="AlphaFoldDB" id="A0A6A0H604"/>
<evidence type="ECO:0000259" key="7">
    <source>
        <dbReference type="PROSITE" id="PS50026"/>
    </source>
</evidence>
<reference evidence="8" key="1">
    <citation type="submission" date="2014-08" db="EMBL/GenBank/DDBJ databases">
        <authorList>
            <person name="Murali S."/>
            <person name="Richards S."/>
            <person name="Bandaranaike D."/>
            <person name="Bellair M."/>
            <person name="Blankenburg K."/>
            <person name="Chao H."/>
            <person name="Dinh H."/>
            <person name="Doddapaneni H."/>
            <person name="Dugan-Rocha S."/>
            <person name="Elkadiri S."/>
            <person name="Gnanaolivu R."/>
            <person name="Hughes D."/>
            <person name="Lee S."/>
            <person name="Li M."/>
            <person name="Ming W."/>
            <person name="Munidasa M."/>
            <person name="Muniz J."/>
            <person name="Nguyen L."/>
            <person name="Osuji N."/>
            <person name="Pu L.-L."/>
            <person name="Puazo M."/>
            <person name="Skinner E."/>
            <person name="Qu C."/>
            <person name="Quiroz J."/>
            <person name="Raj R."/>
            <person name="Weissenberger G."/>
            <person name="Xin Y."/>
            <person name="Zou X."/>
            <person name="Han Y."/>
            <person name="Worley K."/>
            <person name="Muzny D."/>
            <person name="Gibbs R."/>
        </authorList>
    </citation>
    <scope>NUCLEOTIDE SEQUENCE</scope>
    <source>
        <strain evidence="8">HAZT.00-mixed</strain>
        <tissue evidence="8">Whole organism</tissue>
    </source>
</reference>
<keyword evidence="2" id="KW-0732">Signal</keyword>
<dbReference type="InterPro" id="IPR001881">
    <property type="entry name" value="EGF-like_Ca-bd_dom"/>
</dbReference>
<gene>
    <name evidence="8" type="ORF">HAZT_HAZT009071</name>
</gene>
<organism evidence="8">
    <name type="scientific">Hyalella azteca</name>
    <name type="common">Amphipod</name>
    <dbReference type="NCBI Taxonomy" id="294128"/>
    <lineage>
        <taxon>Eukaryota</taxon>
        <taxon>Metazoa</taxon>
        <taxon>Ecdysozoa</taxon>
        <taxon>Arthropoda</taxon>
        <taxon>Crustacea</taxon>
        <taxon>Multicrustacea</taxon>
        <taxon>Malacostraca</taxon>
        <taxon>Eumalacostraca</taxon>
        <taxon>Peracarida</taxon>
        <taxon>Amphipoda</taxon>
        <taxon>Senticaudata</taxon>
        <taxon>Talitrida</taxon>
        <taxon>Talitroidea</taxon>
        <taxon>Hyalellidae</taxon>
        <taxon>Hyalella</taxon>
    </lineage>
</organism>
<dbReference type="Gene3D" id="2.10.25.10">
    <property type="entry name" value="Laminin"/>
    <property type="match status" value="1"/>
</dbReference>
<protein>
    <recommendedName>
        <fullName evidence="7">EGF-like domain-containing protein</fullName>
    </recommendedName>
</protein>
<reference evidence="8" key="3">
    <citation type="submission" date="2019-06" db="EMBL/GenBank/DDBJ databases">
        <authorList>
            <person name="Poynton C."/>
            <person name="Hasenbein S."/>
            <person name="Benoit J.B."/>
            <person name="Sepulveda M.S."/>
            <person name="Poelchau M.F."/>
            <person name="Murali S.C."/>
            <person name="Chen S."/>
            <person name="Glastad K.M."/>
            <person name="Werren J.H."/>
            <person name="Vineis J.H."/>
            <person name="Bowen J.L."/>
            <person name="Friedrich M."/>
            <person name="Jones J."/>
            <person name="Robertson H.M."/>
            <person name="Feyereisen R."/>
            <person name="Mechler-Hickson A."/>
            <person name="Mathers N."/>
            <person name="Lee C.E."/>
            <person name="Colbourne J.K."/>
            <person name="Biales A."/>
            <person name="Johnston J.S."/>
            <person name="Wellborn G.A."/>
            <person name="Rosendale A.J."/>
            <person name="Cridge A.G."/>
            <person name="Munoz-Torres M.C."/>
            <person name="Bain P.A."/>
            <person name="Manny A.R."/>
            <person name="Major K.M."/>
            <person name="Lambert F.N."/>
            <person name="Vulpe C.D."/>
            <person name="Tuck P."/>
            <person name="Blalock B.J."/>
            <person name="Lin Y.-Y."/>
            <person name="Smith M.E."/>
            <person name="Ochoa-Acuna H."/>
            <person name="Chen M.-J.M."/>
            <person name="Childers C.P."/>
            <person name="Qu J."/>
            <person name="Dugan S."/>
            <person name="Lee S.L."/>
            <person name="Chao H."/>
            <person name="Dinh H."/>
            <person name="Han Y."/>
            <person name="Doddapaneni H."/>
            <person name="Worley K.C."/>
            <person name="Muzny D.M."/>
            <person name="Gibbs R.A."/>
            <person name="Richards S."/>
        </authorList>
    </citation>
    <scope>NUCLEOTIDE SEQUENCE</scope>
    <source>
        <strain evidence="8">HAZT.00-mixed</strain>
        <tissue evidence="8">Whole organism</tissue>
    </source>
</reference>
<dbReference type="InterPro" id="IPR051586">
    <property type="entry name" value="PKC-binding_NELL"/>
</dbReference>
<dbReference type="SMART" id="SM00181">
    <property type="entry name" value="EGF"/>
    <property type="match status" value="1"/>
</dbReference>
<sequence length="92" mass="10063">MRVVLLCVDCECRDGAMQCRRVDPDTSCPELSCPPDQQFSEPGECCKFCPGVDYCAAGNTCHVNATCVNLQTSYTCHCKRGFQGDGRNCTGR</sequence>
<dbReference type="CDD" id="cd00054">
    <property type="entry name" value="EGF_CA"/>
    <property type="match status" value="1"/>
</dbReference>
<comment type="caution">
    <text evidence="6">Lacks conserved residue(s) required for the propagation of feature annotation.</text>
</comment>
<dbReference type="GO" id="GO:0008201">
    <property type="term" value="F:heparin binding"/>
    <property type="evidence" value="ECO:0007669"/>
    <property type="project" value="TreeGrafter"/>
</dbReference>
<dbReference type="SMART" id="SM00179">
    <property type="entry name" value="EGF_CA"/>
    <property type="match status" value="1"/>
</dbReference>
<evidence type="ECO:0000313" key="8">
    <source>
        <dbReference type="EMBL" id="KAA0200905.1"/>
    </source>
</evidence>
<dbReference type="GO" id="GO:0005615">
    <property type="term" value="C:extracellular space"/>
    <property type="evidence" value="ECO:0007669"/>
    <property type="project" value="TreeGrafter"/>
</dbReference>
<dbReference type="PROSITE" id="PS01186">
    <property type="entry name" value="EGF_2"/>
    <property type="match status" value="1"/>
</dbReference>
<comment type="caution">
    <text evidence="8">The sequence shown here is derived from an EMBL/GenBank/DDBJ whole genome shotgun (WGS) entry which is preliminary data.</text>
</comment>